<dbReference type="Proteomes" id="UP001172386">
    <property type="component" value="Unassembled WGS sequence"/>
</dbReference>
<protein>
    <submittedName>
        <fullName evidence="1">Uncharacterized protein</fullName>
    </submittedName>
</protein>
<name>A0ACC2ZU30_9EURO</name>
<organism evidence="1 2">
    <name type="scientific">Neophaeococcomyces mojaviensis</name>
    <dbReference type="NCBI Taxonomy" id="3383035"/>
    <lineage>
        <taxon>Eukaryota</taxon>
        <taxon>Fungi</taxon>
        <taxon>Dikarya</taxon>
        <taxon>Ascomycota</taxon>
        <taxon>Pezizomycotina</taxon>
        <taxon>Eurotiomycetes</taxon>
        <taxon>Chaetothyriomycetidae</taxon>
        <taxon>Chaetothyriales</taxon>
        <taxon>Chaetothyriales incertae sedis</taxon>
        <taxon>Neophaeococcomyces</taxon>
    </lineage>
</organism>
<reference evidence="1" key="1">
    <citation type="submission" date="2022-10" db="EMBL/GenBank/DDBJ databases">
        <title>Culturing micro-colonial fungi from biological soil crusts in the Mojave desert and describing Neophaeococcomyces mojavensis, and introducing the new genera and species Taxawa tesnikishii.</title>
        <authorList>
            <person name="Kurbessoian T."/>
            <person name="Stajich J.E."/>
        </authorList>
    </citation>
    <scope>NUCLEOTIDE SEQUENCE</scope>
    <source>
        <strain evidence="1">JES_112</strain>
    </source>
</reference>
<proteinExistence type="predicted"/>
<sequence>MAYELAKRTADAEQKLATRDGLPARDGALLSARLQRRYQDRITGSFAIPGREGRYAPIPGSVPPALAAALKARGIEQLYSHQAEAWEASQRGEHVAIVTPTASGKSLCYTLPVVSAAMQDKAKALYLFPTKALAQDQVAELLELNRAGDLGVKAFTFDGDTPGDARQAIRLHGDIVVSNPDMLHQAILPHHTKWAQFFENLRYIVIDEVHTYRGVFGSHVTNVLRRLKRICAFYGVQPQFILCSATIGNPQAHAEALIEAPVTAITESGAPSGPKQVLLWNPPVINPDLGLRASARSQSNRIARIAIKSGLKTLVFAQTRLMVEVLTKYLKDIFDHDPRKPPRIRAYRGGYLPTERRETERAMRAGNIDGIVSTSALELGVDIGSLDVVILNGYPGSVAATWQRFGRAGRRQQPALGVMVASSQPLDQYVVRHPDFFAEASPEHARIAPDQPLILFDHIRCAAFELPFRVGDGFGPIDPEVFLEALAESEVIHREGERWEWIADSYPANAVSLRAVADGNFVVVDRSDGRQQIIAEVDYSAAALTLYEGAIHMVQSTPYQVETLDWDGRKAYVTRTHVDYYTDSIDFTKLKVLDRFDGGVAGRGDSHHGEVHVVRRVAGYKKIRYYTHENIGYGPVNLPDQELHTTAVWWQLPQALLLRAFASKQDALDGFLGAAYALHIVATVAVMADARDLQKSVGNGDGSWFAIADQSGRGQLRGSEGDPGVVELLQEFVPTVYLYDNFPGGVGLSEPLWQRQAELVQRARELVQRCDCKAGCPACVGPVLAAQEEDETSPRALALRVLDLFDAEACQHVRDVVVTTREPMELMAPQAGDPKASTPAAPDVPPAPLPPVAANDARQPSAERSVFAWVEQEIRHKPTGAAAPAPASAPLRRPEVGSLHRLLGLRSRGGAAPARASAQDRQLPGEEIAPGLFLIESLQPQPIPTAPLSLAFAKREGQHVAARDLLFFDTETTGLAGGTGTRAFMIGAADWHVCPQRGEGLRIRQLLMSTMAAEDAMLATFASWLQPSTVFCSYNGRSYDAPLLKARYRLARQRCPITALDHVDLLYPTRRRYRGTWENCKLSTIERQLLRVVREDDLPGSEAPGAWLRFLRGGDAVNLRRVADHNHQDVVTLALLLQRLVREEQRERETLALVGPGDTAATIHAWSPTMRLNPLALLAILPLAACSHAGSSTTHDPAPAPVAETVHECRPEALDAFTGKTADEATIKKLVADSGARGARVVKPGMAVTMDFRQDRVTVQVDAQNRIERASCG</sequence>
<dbReference type="EMBL" id="JAPDRQ010000282">
    <property type="protein sequence ID" value="KAJ9651098.1"/>
    <property type="molecule type" value="Genomic_DNA"/>
</dbReference>
<evidence type="ECO:0000313" key="1">
    <source>
        <dbReference type="EMBL" id="KAJ9651098.1"/>
    </source>
</evidence>
<keyword evidence="2" id="KW-1185">Reference proteome</keyword>
<gene>
    <name evidence="1" type="ORF">H2198_009604</name>
</gene>
<accession>A0ACC2ZU30</accession>
<evidence type="ECO:0000313" key="2">
    <source>
        <dbReference type="Proteomes" id="UP001172386"/>
    </source>
</evidence>
<comment type="caution">
    <text evidence="1">The sequence shown here is derived from an EMBL/GenBank/DDBJ whole genome shotgun (WGS) entry which is preliminary data.</text>
</comment>